<keyword evidence="11" id="KW-0511">Multifunctional enzyme</keyword>
<keyword evidence="12 14" id="KW-0378">Hydrolase</keyword>
<dbReference type="CDD" id="cd01284">
    <property type="entry name" value="Riboflavin_deaminase-reductase"/>
    <property type="match status" value="1"/>
</dbReference>
<comment type="function">
    <text evidence="1 12">Converts 2,5-diamino-6-(ribosylamino)-4(3h)-pyrimidinone 5'-phosphate into 5-amino-6-(ribosylamino)-2,4(1h,3h)-pyrimidinedione 5'-phosphate.</text>
</comment>
<dbReference type="PIRSF" id="PIRSF006769">
    <property type="entry name" value="RibD"/>
    <property type="match status" value="1"/>
</dbReference>
<dbReference type="PROSITE" id="PS51747">
    <property type="entry name" value="CYT_DCMP_DEAMINASES_2"/>
    <property type="match status" value="1"/>
</dbReference>
<dbReference type="InterPro" id="IPR002734">
    <property type="entry name" value="RibDG_C"/>
</dbReference>
<proteinExistence type="inferred from homology"/>
<protein>
    <recommendedName>
        <fullName evidence="12">Riboflavin biosynthesis protein RibD</fullName>
    </recommendedName>
    <domain>
        <recommendedName>
            <fullName evidence="12">Diaminohydroxyphosphoribosylaminopyrimidine deaminase</fullName>
            <shortName evidence="12">DRAP deaminase</shortName>
            <ecNumber evidence="12">3.5.4.26</ecNumber>
        </recommendedName>
        <alternativeName>
            <fullName evidence="12">Riboflavin-specific deaminase</fullName>
        </alternativeName>
    </domain>
    <domain>
        <recommendedName>
            <fullName evidence="12">5-amino-6-(5-phosphoribosylamino)uracil reductase</fullName>
            <ecNumber evidence="12">1.1.1.193</ecNumber>
        </recommendedName>
        <alternativeName>
            <fullName evidence="12">HTP reductase</fullName>
        </alternativeName>
    </domain>
</protein>
<evidence type="ECO:0000256" key="12">
    <source>
        <dbReference type="PIRNR" id="PIRNR006769"/>
    </source>
</evidence>
<evidence type="ECO:0000256" key="1">
    <source>
        <dbReference type="ARBA" id="ARBA00002151"/>
    </source>
</evidence>
<evidence type="ECO:0000256" key="8">
    <source>
        <dbReference type="ARBA" id="ARBA00022833"/>
    </source>
</evidence>
<gene>
    <name evidence="14" type="primary">ribD</name>
    <name evidence="14" type="ORF">ACERK3_14865</name>
</gene>
<dbReference type="GO" id="GO:0008835">
    <property type="term" value="F:diaminohydroxyphosphoribosylaminopyrimidine deaminase activity"/>
    <property type="evidence" value="ECO:0007669"/>
    <property type="project" value="UniProtKB-EC"/>
</dbReference>
<evidence type="ECO:0000256" key="7">
    <source>
        <dbReference type="ARBA" id="ARBA00022723"/>
    </source>
</evidence>
<evidence type="ECO:0000256" key="10">
    <source>
        <dbReference type="ARBA" id="ARBA00023002"/>
    </source>
</evidence>
<comment type="catalytic activity">
    <reaction evidence="12">
        <text>2,5-diamino-6-hydroxy-4-(5-phosphoribosylamino)-pyrimidine + H2O + H(+) = 5-amino-6-(5-phospho-D-ribosylamino)uracil + NH4(+)</text>
        <dbReference type="Rhea" id="RHEA:21868"/>
        <dbReference type="ChEBI" id="CHEBI:15377"/>
        <dbReference type="ChEBI" id="CHEBI:15378"/>
        <dbReference type="ChEBI" id="CHEBI:28938"/>
        <dbReference type="ChEBI" id="CHEBI:58453"/>
        <dbReference type="ChEBI" id="CHEBI:58614"/>
        <dbReference type="EC" id="3.5.4.26"/>
    </reaction>
</comment>
<evidence type="ECO:0000256" key="9">
    <source>
        <dbReference type="ARBA" id="ARBA00022857"/>
    </source>
</evidence>
<dbReference type="RefSeq" id="WP_425346495.1">
    <property type="nucleotide sequence ID" value="NZ_JBGUBD010000010.1"/>
</dbReference>
<dbReference type="SUPFAM" id="SSF53927">
    <property type="entry name" value="Cytidine deaminase-like"/>
    <property type="match status" value="1"/>
</dbReference>
<dbReference type="PROSITE" id="PS00903">
    <property type="entry name" value="CYT_DCMP_DEAMINASES_1"/>
    <property type="match status" value="1"/>
</dbReference>
<dbReference type="InterPro" id="IPR050765">
    <property type="entry name" value="Riboflavin_Biosynth_HTPR"/>
</dbReference>
<name>A0ABV4U7J0_9BACT</name>
<dbReference type="PANTHER" id="PTHR38011:SF7">
    <property type="entry name" value="2,5-DIAMINO-6-RIBOSYLAMINO-4(3H)-PYRIMIDINONE 5'-PHOSPHATE REDUCTASE"/>
    <property type="match status" value="1"/>
</dbReference>
<dbReference type="InterPro" id="IPR016192">
    <property type="entry name" value="APOBEC/CMP_deaminase_Zn-bd"/>
</dbReference>
<comment type="cofactor">
    <cofactor evidence="12">
        <name>Zn(2+)</name>
        <dbReference type="ChEBI" id="CHEBI:29105"/>
    </cofactor>
    <text evidence="12">Binds 1 zinc ion.</text>
</comment>
<keyword evidence="6 12" id="KW-0686">Riboflavin biosynthesis</keyword>
<dbReference type="InterPro" id="IPR002125">
    <property type="entry name" value="CMP_dCMP_dom"/>
</dbReference>
<keyword evidence="8 12" id="KW-0862">Zinc</keyword>
<dbReference type="EMBL" id="JBGUBD010000010">
    <property type="protein sequence ID" value="MFA9479569.1"/>
    <property type="molecule type" value="Genomic_DNA"/>
</dbReference>
<dbReference type="EC" id="1.1.1.193" evidence="12"/>
<evidence type="ECO:0000256" key="2">
    <source>
        <dbReference type="ARBA" id="ARBA00004882"/>
    </source>
</evidence>
<comment type="catalytic activity">
    <reaction evidence="12">
        <text>5-amino-6-(5-phospho-D-ribitylamino)uracil + NADP(+) = 5-amino-6-(5-phospho-D-ribosylamino)uracil + NADPH + H(+)</text>
        <dbReference type="Rhea" id="RHEA:17845"/>
        <dbReference type="ChEBI" id="CHEBI:15378"/>
        <dbReference type="ChEBI" id="CHEBI:57783"/>
        <dbReference type="ChEBI" id="CHEBI:58349"/>
        <dbReference type="ChEBI" id="CHEBI:58421"/>
        <dbReference type="ChEBI" id="CHEBI:58453"/>
        <dbReference type="EC" id="1.1.1.193"/>
    </reaction>
</comment>
<comment type="similarity">
    <text evidence="4 12">In the N-terminal section; belongs to the cytidine and deoxycytidylate deaminase family.</text>
</comment>
<evidence type="ECO:0000259" key="13">
    <source>
        <dbReference type="PROSITE" id="PS51747"/>
    </source>
</evidence>
<dbReference type="EC" id="3.5.4.26" evidence="12"/>
<dbReference type="InterPro" id="IPR004794">
    <property type="entry name" value="Eubact_RibD"/>
</dbReference>
<comment type="caution">
    <text evidence="14">The sequence shown here is derived from an EMBL/GenBank/DDBJ whole genome shotgun (WGS) entry which is preliminary data.</text>
</comment>
<dbReference type="Gene3D" id="3.40.430.10">
    <property type="entry name" value="Dihydrofolate Reductase, subunit A"/>
    <property type="match status" value="1"/>
</dbReference>
<evidence type="ECO:0000256" key="4">
    <source>
        <dbReference type="ARBA" id="ARBA00005259"/>
    </source>
</evidence>
<dbReference type="Pfam" id="PF00383">
    <property type="entry name" value="dCMP_cyt_deam_1"/>
    <property type="match status" value="1"/>
</dbReference>
<evidence type="ECO:0000256" key="5">
    <source>
        <dbReference type="ARBA" id="ARBA00007417"/>
    </source>
</evidence>
<comment type="pathway">
    <text evidence="3 12">Cofactor biosynthesis; riboflavin biosynthesis; 5-amino-6-(D-ribitylamino)uracil from GTP: step 3/4.</text>
</comment>
<evidence type="ECO:0000256" key="6">
    <source>
        <dbReference type="ARBA" id="ARBA00022619"/>
    </source>
</evidence>
<dbReference type="InterPro" id="IPR016193">
    <property type="entry name" value="Cytidine_deaminase-like"/>
</dbReference>
<keyword evidence="10 12" id="KW-0560">Oxidoreductase</keyword>
<dbReference type="NCBIfam" id="TIGR00326">
    <property type="entry name" value="eubact_ribD"/>
    <property type="match status" value="1"/>
</dbReference>
<dbReference type="Pfam" id="PF01872">
    <property type="entry name" value="RibD_C"/>
    <property type="match status" value="1"/>
</dbReference>
<dbReference type="InterPro" id="IPR011549">
    <property type="entry name" value="RibD_C"/>
</dbReference>
<evidence type="ECO:0000313" key="15">
    <source>
        <dbReference type="Proteomes" id="UP001575105"/>
    </source>
</evidence>
<comment type="similarity">
    <text evidence="5 12">In the C-terminal section; belongs to the HTP reductase family.</text>
</comment>
<sequence>MKWDDQQFMAAALGLAARGRGAVEPNPMVGAVIVRDGQVIGEGWHARFGGAHAEVEAITNARGRGQDVAGATMYVTLEPCSHTGKTPPCAEAVIEAKLARVVIAMIDPFERVAGSGVRRLREAGVTVEVGLCEREAHELNAAFVKRVTMGLPWVVLKWAQTVDGRIATATGDSQWISCEASRRRVHEWRARVDAVMVGAGTAVADDPQLTARDVAVHRLARPVVVDPNLRTPTTGRLATASAKRLTLAVDEAVLAAGGEAVQQWQAKGTSLVGLPRLDGNEGMLDLRPLLRGLVEQHDATNVLVEGGAGLAGALLSQGLVDQVLAFVAPKVAGDASALGAVRGWTLGRMADALPLRLHDVERIEEDVLLDYRVGEARG</sequence>
<comment type="pathway">
    <text evidence="2 12">Cofactor biosynthesis; riboflavin biosynthesis; 5-amino-6-(D-ribitylamino)uracil from GTP: step 2/4.</text>
</comment>
<dbReference type="GO" id="GO:0008703">
    <property type="term" value="F:5-amino-6-(5-phosphoribosylamino)uracil reductase activity"/>
    <property type="evidence" value="ECO:0007669"/>
    <property type="project" value="UniProtKB-EC"/>
</dbReference>
<keyword evidence="9 12" id="KW-0521">NADP</keyword>
<feature type="domain" description="CMP/dCMP-type deaminase" evidence="13">
    <location>
        <begin position="3"/>
        <end position="128"/>
    </location>
</feature>
<evidence type="ECO:0000256" key="11">
    <source>
        <dbReference type="ARBA" id="ARBA00023268"/>
    </source>
</evidence>
<reference evidence="14 15" key="1">
    <citation type="submission" date="2024-08" db="EMBL/GenBank/DDBJ databases">
        <title>Whole-genome sequencing of halo(alkali)philic microorganisms from hypersaline lakes.</title>
        <authorList>
            <person name="Sorokin D.Y."/>
            <person name="Merkel A.Y."/>
            <person name="Messina E."/>
            <person name="Yakimov M."/>
        </authorList>
    </citation>
    <scope>NUCLEOTIDE SEQUENCE [LARGE SCALE GENOMIC DNA]</scope>
    <source>
        <strain evidence="14 15">AB-hyl4</strain>
    </source>
</reference>
<accession>A0ABV4U7J0</accession>
<dbReference type="NCBIfam" id="TIGR00227">
    <property type="entry name" value="ribD_Cterm"/>
    <property type="match status" value="1"/>
</dbReference>
<dbReference type="Gene3D" id="3.40.140.10">
    <property type="entry name" value="Cytidine Deaminase, domain 2"/>
    <property type="match status" value="1"/>
</dbReference>
<organism evidence="14 15">
    <name type="scientific">Natronomicrosphaera hydrolytica</name>
    <dbReference type="NCBI Taxonomy" id="3242702"/>
    <lineage>
        <taxon>Bacteria</taxon>
        <taxon>Pseudomonadati</taxon>
        <taxon>Planctomycetota</taxon>
        <taxon>Phycisphaerae</taxon>
        <taxon>Phycisphaerales</taxon>
        <taxon>Phycisphaeraceae</taxon>
        <taxon>Natronomicrosphaera</taxon>
    </lineage>
</organism>
<keyword evidence="15" id="KW-1185">Reference proteome</keyword>
<keyword evidence="7 12" id="KW-0479">Metal-binding</keyword>
<dbReference type="Proteomes" id="UP001575105">
    <property type="component" value="Unassembled WGS sequence"/>
</dbReference>
<evidence type="ECO:0000313" key="14">
    <source>
        <dbReference type="EMBL" id="MFA9479569.1"/>
    </source>
</evidence>
<dbReference type="SUPFAM" id="SSF53597">
    <property type="entry name" value="Dihydrofolate reductase-like"/>
    <property type="match status" value="1"/>
</dbReference>
<dbReference type="PANTHER" id="PTHR38011">
    <property type="entry name" value="DIHYDROFOLATE REDUCTASE FAMILY PROTEIN (AFU_ORTHOLOGUE AFUA_8G06820)"/>
    <property type="match status" value="1"/>
</dbReference>
<evidence type="ECO:0000256" key="3">
    <source>
        <dbReference type="ARBA" id="ARBA00004910"/>
    </source>
</evidence>
<dbReference type="InterPro" id="IPR024072">
    <property type="entry name" value="DHFR-like_dom_sf"/>
</dbReference>